<dbReference type="KEGG" id="slp:Slip_0390"/>
<evidence type="ECO:0000313" key="2">
    <source>
        <dbReference type="EMBL" id="ADI01174.1"/>
    </source>
</evidence>
<reference evidence="2 3" key="2">
    <citation type="journal article" date="2010" name="Stand. Genomic Sci.">
        <title>Complete genome sequence of Syntrophothermus lipocalidus type strain (TGB-C1).</title>
        <authorList>
            <person name="Djao O.D."/>
            <person name="Zhang X."/>
            <person name="Lucas S."/>
            <person name="Lapidus A."/>
            <person name="Del Rio T.G."/>
            <person name="Nolan M."/>
            <person name="Tice H."/>
            <person name="Cheng J.F."/>
            <person name="Han C."/>
            <person name="Tapia R."/>
            <person name="Goodwin L."/>
            <person name="Pitluck S."/>
            <person name="Liolios K."/>
            <person name="Ivanova N."/>
            <person name="Mavromatis K."/>
            <person name="Mikhailova N."/>
            <person name="Ovchinnikova G."/>
            <person name="Pati A."/>
            <person name="Brambilla E."/>
            <person name="Chen A."/>
            <person name="Palaniappan K."/>
            <person name="Land M."/>
            <person name="Hauser L."/>
            <person name="Chang Y.J."/>
            <person name="Jeffries C.D."/>
            <person name="Rohde M."/>
            <person name="Sikorski J."/>
            <person name="Spring S."/>
            <person name="Goker M."/>
            <person name="Detter J.C."/>
            <person name="Woyke T."/>
            <person name="Bristow J."/>
            <person name="Eisen J.A."/>
            <person name="Markowitz V."/>
            <person name="Hugenholtz P."/>
            <person name="Kyrpides N.C."/>
            <person name="Klenk H.P."/>
        </authorList>
    </citation>
    <scope>NUCLEOTIDE SEQUENCE [LARGE SCALE GENOMIC DNA]</scope>
    <source>
        <strain evidence="3">DSM 12680 / TGB-C1</strain>
    </source>
</reference>
<keyword evidence="3" id="KW-1185">Reference proteome</keyword>
<dbReference type="Proteomes" id="UP000000378">
    <property type="component" value="Chromosome"/>
</dbReference>
<dbReference type="Pfam" id="PF01455">
    <property type="entry name" value="HupF_HypC"/>
    <property type="match status" value="1"/>
</dbReference>
<protein>
    <submittedName>
        <fullName evidence="2">Hydrogenase assembly chaperone hypC/hupF</fullName>
    </submittedName>
</protein>
<dbReference type="FunFam" id="2.30.30.140:FF:000022">
    <property type="entry name" value="Hydrogenase assembly chaperone HybG"/>
    <property type="match status" value="1"/>
</dbReference>
<dbReference type="PANTHER" id="PTHR35177">
    <property type="entry name" value="HYDROGENASE MATURATION FACTOR HYBG"/>
    <property type="match status" value="1"/>
</dbReference>
<dbReference type="PROSITE" id="PS01097">
    <property type="entry name" value="HUPF_HYPC"/>
    <property type="match status" value="1"/>
</dbReference>
<dbReference type="HOGENOM" id="CLU_159381_2_2_9"/>
<name>D7CKD9_SYNLT</name>
<dbReference type="PANTHER" id="PTHR35177:SF2">
    <property type="entry name" value="HYDROGENASE MATURATION FACTOR HYBG"/>
    <property type="match status" value="1"/>
</dbReference>
<sequence length="75" mass="8383">MCLGVPGRVEEILENDRARVDVSGNSLEISIRLTPEVKVGQYVLIHAGFAMQIVDEAWAKETLGLLEELRQYAQL</sequence>
<reference evidence="3" key="1">
    <citation type="journal article" date="2010" name="Stand. Genomic Sci.">
        <title>Complete genome sequence of Syntrophothermus lipocalidus type strain (TGB-C1T).</title>
        <authorList>
            <consortium name="US DOE Joint Genome Institute (JGI-PGF)"/>
            <person name="Djao O."/>
            <person name="Zhang X."/>
            <person name="Lucas S."/>
            <person name="Lapidus A."/>
            <person name="Glavina Del Rio T."/>
            <person name="Nolan M."/>
            <person name="Tice H."/>
            <person name="Cheng J."/>
            <person name="Han C."/>
            <person name="Tapia R."/>
            <person name="Goodwin L."/>
            <person name="Pitluck S."/>
            <person name="Liolios K."/>
            <person name="Ivanova N."/>
            <person name="Mavromatis K."/>
            <person name="Mikhailova N."/>
            <person name="Ovchinnikova G."/>
            <person name="Pati A."/>
            <person name="Brambilla E."/>
            <person name="Chen A."/>
            <person name="Palaniappan K."/>
            <person name="Land M."/>
            <person name="Hauser L."/>
            <person name="Chang Y."/>
            <person name="Jeffries C."/>
            <person name="Rohde M."/>
            <person name="Sikorski J."/>
            <person name="Spring S."/>
            <person name="Goker M."/>
            <person name="Detter J."/>
            <person name="Woyke T."/>
            <person name="Bristow J."/>
            <person name="Eisen J."/>
            <person name="Markowitz V."/>
            <person name="Hugenholtz P."/>
            <person name="Kyrpides N."/>
            <person name="Klenk H."/>
        </authorList>
    </citation>
    <scope>NUCLEOTIDE SEQUENCE [LARGE SCALE GENOMIC DNA]</scope>
    <source>
        <strain evidence="3">DSM 12680 / TGB-C1</strain>
    </source>
</reference>
<dbReference type="RefSeq" id="WP_013174576.1">
    <property type="nucleotide sequence ID" value="NC_014220.1"/>
</dbReference>
<dbReference type="GO" id="GO:1902670">
    <property type="term" value="F:carbon dioxide binding"/>
    <property type="evidence" value="ECO:0007669"/>
    <property type="project" value="TreeGrafter"/>
</dbReference>
<dbReference type="EMBL" id="CP002048">
    <property type="protein sequence ID" value="ADI01174.1"/>
    <property type="molecule type" value="Genomic_DNA"/>
</dbReference>
<evidence type="ECO:0000313" key="3">
    <source>
        <dbReference type="Proteomes" id="UP000000378"/>
    </source>
</evidence>
<dbReference type="GO" id="GO:0005506">
    <property type="term" value="F:iron ion binding"/>
    <property type="evidence" value="ECO:0007669"/>
    <property type="project" value="TreeGrafter"/>
</dbReference>
<accession>D7CKD9</accession>
<dbReference type="Gene3D" id="2.30.30.140">
    <property type="match status" value="1"/>
</dbReference>
<dbReference type="NCBIfam" id="TIGR00074">
    <property type="entry name" value="hypC_hupF"/>
    <property type="match status" value="1"/>
</dbReference>
<comment type="similarity">
    <text evidence="1">Belongs to the HupF/HypC family.</text>
</comment>
<dbReference type="OrthoDB" id="9806017at2"/>
<proteinExistence type="inferred from homology"/>
<dbReference type="PRINTS" id="PR00445">
    <property type="entry name" value="HUPFHYPC"/>
</dbReference>
<dbReference type="GO" id="GO:0051604">
    <property type="term" value="P:protein maturation"/>
    <property type="evidence" value="ECO:0007669"/>
    <property type="project" value="TreeGrafter"/>
</dbReference>
<evidence type="ECO:0000256" key="1">
    <source>
        <dbReference type="ARBA" id="ARBA00006018"/>
    </source>
</evidence>
<dbReference type="SUPFAM" id="SSF159127">
    <property type="entry name" value="HupF/HypC-like"/>
    <property type="match status" value="1"/>
</dbReference>
<dbReference type="eggNOG" id="COG0298">
    <property type="taxonomic scope" value="Bacteria"/>
</dbReference>
<organism evidence="2 3">
    <name type="scientific">Syntrophothermus lipocalidus (strain DSM 12680 / TGB-C1)</name>
    <dbReference type="NCBI Taxonomy" id="643648"/>
    <lineage>
        <taxon>Bacteria</taxon>
        <taxon>Bacillati</taxon>
        <taxon>Bacillota</taxon>
        <taxon>Clostridia</taxon>
        <taxon>Eubacteriales</taxon>
        <taxon>Syntrophomonadaceae</taxon>
        <taxon>Syntrophothermus</taxon>
    </lineage>
</organism>
<dbReference type="InterPro" id="IPR019812">
    <property type="entry name" value="Hydgase_assmbl_chp_CS"/>
</dbReference>
<dbReference type="InterPro" id="IPR001109">
    <property type="entry name" value="Hydrogenase_HupF/HypC"/>
</dbReference>
<dbReference type="STRING" id="643648.Slip_0390"/>
<dbReference type="AlphaFoldDB" id="D7CKD9"/>
<gene>
    <name evidence="2" type="ordered locus">Slip_0390</name>
</gene>